<dbReference type="PROSITE" id="PS00086">
    <property type="entry name" value="CYTOCHROME_P450"/>
    <property type="match status" value="1"/>
</dbReference>
<dbReference type="Proteomes" id="UP000186601">
    <property type="component" value="Unassembled WGS sequence"/>
</dbReference>
<keyword evidence="8 10" id="KW-0503">Monooxygenase</keyword>
<evidence type="ECO:0000256" key="3">
    <source>
        <dbReference type="ARBA" id="ARBA00010617"/>
    </source>
</evidence>
<dbReference type="GO" id="GO:0004497">
    <property type="term" value="F:monooxygenase activity"/>
    <property type="evidence" value="ECO:0007669"/>
    <property type="project" value="UniProtKB-KW"/>
</dbReference>
<proteinExistence type="inferred from homology"/>
<evidence type="ECO:0000256" key="2">
    <source>
        <dbReference type="ARBA" id="ARBA00005179"/>
    </source>
</evidence>
<feature type="region of interest" description="Disordered" evidence="11">
    <location>
        <begin position="1"/>
        <end position="20"/>
    </location>
</feature>
<dbReference type="InterPro" id="IPR017972">
    <property type="entry name" value="Cyt_P450_CS"/>
</dbReference>
<evidence type="ECO:0000256" key="8">
    <source>
        <dbReference type="ARBA" id="ARBA00023033"/>
    </source>
</evidence>
<dbReference type="InterPro" id="IPR036396">
    <property type="entry name" value="Cyt_P450_sf"/>
</dbReference>
<dbReference type="InterPro" id="IPR050121">
    <property type="entry name" value="Cytochrome_P450_monoxygenase"/>
</dbReference>
<sequence>MSHLDNIPGPPSSSLWKGDRHRKQRKLLNPLFSIKHLREVTPIFYKTIHRLRSAITAQTATGVQNEIDILGWMNRTALELIGQGGLGYSFDALVEDTPNDFGEAIKELVPTAWALTPWRMLSHILIKIGTPKFRRRIVELLPDKTIQKAKAIIDTLETRSKQILLEKKLALANGDKAILQQVGEGRDIMSILLRENMAAAEEDRLSEEEVLAQISTFVFAATDTTSTATARILHLLAQHPDVQDKLREEITTARKGQDIPYDQLIELPYLDAVCRETLRVYPPAGIEARETHQDVVMPLSEPIRGIDGTLIKEIPIPRNTYVIVSIRGCNRNNAIWGEDACEWKPERWLSPLPDTVVKAKIPGVYSHLMTFGGGSRACIGFKFSQLEMKVLLSVLLESFKFSLSNKDITWNFASPAYPTVGTESKKASLPLIVKAILTKA</sequence>
<dbReference type="GO" id="GO:0016705">
    <property type="term" value="F:oxidoreductase activity, acting on paired donors, with incorporation or reduction of molecular oxygen"/>
    <property type="evidence" value="ECO:0007669"/>
    <property type="project" value="InterPro"/>
</dbReference>
<accession>A0A2R6NM20</accession>
<dbReference type="STRING" id="98765.A0A2R6NM20"/>
<feature type="binding site" description="axial binding residue" evidence="9">
    <location>
        <position position="378"/>
    </location>
    <ligand>
        <name>heme</name>
        <dbReference type="ChEBI" id="CHEBI:30413"/>
    </ligand>
    <ligandPart>
        <name>Fe</name>
        <dbReference type="ChEBI" id="CHEBI:18248"/>
    </ligandPart>
</feature>
<evidence type="ECO:0000256" key="1">
    <source>
        <dbReference type="ARBA" id="ARBA00001971"/>
    </source>
</evidence>
<keyword evidence="6 10" id="KW-0560">Oxidoreductase</keyword>
<dbReference type="OrthoDB" id="1470350at2759"/>
<comment type="cofactor">
    <cofactor evidence="1 9">
        <name>heme</name>
        <dbReference type="ChEBI" id="CHEBI:30413"/>
    </cofactor>
</comment>
<evidence type="ECO:0000256" key="9">
    <source>
        <dbReference type="PIRSR" id="PIRSR602401-1"/>
    </source>
</evidence>
<keyword evidence="13" id="KW-1185">Reference proteome</keyword>
<keyword evidence="4 9" id="KW-0349">Heme</keyword>
<dbReference type="InterPro" id="IPR002401">
    <property type="entry name" value="Cyt_P450_E_grp-I"/>
</dbReference>
<dbReference type="AlphaFoldDB" id="A0A2R6NM20"/>
<protein>
    <recommendedName>
        <fullName evidence="14">Cytochrome P450</fullName>
    </recommendedName>
</protein>
<name>A0A2R6NM20_9APHY</name>
<comment type="pathway">
    <text evidence="2">Secondary metabolite biosynthesis.</text>
</comment>
<dbReference type="GO" id="GO:0020037">
    <property type="term" value="F:heme binding"/>
    <property type="evidence" value="ECO:0007669"/>
    <property type="project" value="InterPro"/>
</dbReference>
<evidence type="ECO:0000313" key="12">
    <source>
        <dbReference type="EMBL" id="PSR73438.1"/>
    </source>
</evidence>
<evidence type="ECO:0000256" key="4">
    <source>
        <dbReference type="ARBA" id="ARBA00022617"/>
    </source>
</evidence>
<dbReference type="GO" id="GO:0005506">
    <property type="term" value="F:iron ion binding"/>
    <property type="evidence" value="ECO:0007669"/>
    <property type="project" value="InterPro"/>
</dbReference>
<dbReference type="Pfam" id="PF00067">
    <property type="entry name" value="p450"/>
    <property type="match status" value="1"/>
</dbReference>
<evidence type="ECO:0000256" key="6">
    <source>
        <dbReference type="ARBA" id="ARBA00023002"/>
    </source>
</evidence>
<evidence type="ECO:0000256" key="11">
    <source>
        <dbReference type="SAM" id="MobiDB-lite"/>
    </source>
</evidence>
<keyword evidence="5 9" id="KW-0479">Metal-binding</keyword>
<evidence type="ECO:0000256" key="5">
    <source>
        <dbReference type="ARBA" id="ARBA00022723"/>
    </source>
</evidence>
<keyword evidence="7 9" id="KW-0408">Iron</keyword>
<organism evidence="12 13">
    <name type="scientific">Hermanssonia centrifuga</name>
    <dbReference type="NCBI Taxonomy" id="98765"/>
    <lineage>
        <taxon>Eukaryota</taxon>
        <taxon>Fungi</taxon>
        <taxon>Dikarya</taxon>
        <taxon>Basidiomycota</taxon>
        <taxon>Agaricomycotina</taxon>
        <taxon>Agaricomycetes</taxon>
        <taxon>Polyporales</taxon>
        <taxon>Meruliaceae</taxon>
        <taxon>Hermanssonia</taxon>
    </lineage>
</organism>
<dbReference type="EMBL" id="MLYV02001076">
    <property type="protein sequence ID" value="PSR73438.1"/>
    <property type="molecule type" value="Genomic_DNA"/>
</dbReference>
<dbReference type="InterPro" id="IPR001128">
    <property type="entry name" value="Cyt_P450"/>
</dbReference>
<comment type="caution">
    <text evidence="12">The sequence shown here is derived from an EMBL/GenBank/DDBJ whole genome shotgun (WGS) entry which is preliminary data.</text>
</comment>
<dbReference type="SUPFAM" id="SSF48264">
    <property type="entry name" value="Cytochrome P450"/>
    <property type="match status" value="1"/>
</dbReference>
<evidence type="ECO:0000256" key="7">
    <source>
        <dbReference type="ARBA" id="ARBA00023004"/>
    </source>
</evidence>
<evidence type="ECO:0008006" key="14">
    <source>
        <dbReference type="Google" id="ProtNLM"/>
    </source>
</evidence>
<dbReference type="PANTHER" id="PTHR24305">
    <property type="entry name" value="CYTOCHROME P450"/>
    <property type="match status" value="1"/>
</dbReference>
<evidence type="ECO:0000256" key="10">
    <source>
        <dbReference type="RuleBase" id="RU000461"/>
    </source>
</evidence>
<dbReference type="PRINTS" id="PR00385">
    <property type="entry name" value="P450"/>
</dbReference>
<dbReference type="PRINTS" id="PR00463">
    <property type="entry name" value="EP450I"/>
</dbReference>
<gene>
    <name evidence="12" type="ORF">PHLCEN_2v10730</name>
</gene>
<comment type="similarity">
    <text evidence="3 10">Belongs to the cytochrome P450 family.</text>
</comment>
<reference evidence="12 13" key="1">
    <citation type="submission" date="2018-02" db="EMBL/GenBank/DDBJ databases">
        <title>Genome sequence of the basidiomycete white-rot fungus Phlebia centrifuga.</title>
        <authorList>
            <person name="Granchi Z."/>
            <person name="Peng M."/>
            <person name="de Vries R.P."/>
            <person name="Hilden K."/>
            <person name="Makela M.R."/>
            <person name="Grigoriev I."/>
            <person name="Riley R."/>
        </authorList>
    </citation>
    <scope>NUCLEOTIDE SEQUENCE [LARGE SCALE GENOMIC DNA]</scope>
    <source>
        <strain evidence="12 13">FBCC195</strain>
    </source>
</reference>
<dbReference type="PANTHER" id="PTHR24305:SF166">
    <property type="entry name" value="CYTOCHROME P450 12A4, MITOCHONDRIAL-RELATED"/>
    <property type="match status" value="1"/>
</dbReference>
<evidence type="ECO:0000313" key="13">
    <source>
        <dbReference type="Proteomes" id="UP000186601"/>
    </source>
</evidence>
<dbReference type="Gene3D" id="1.10.630.10">
    <property type="entry name" value="Cytochrome P450"/>
    <property type="match status" value="1"/>
</dbReference>